<evidence type="ECO:0000256" key="4">
    <source>
        <dbReference type="ARBA" id="ARBA00022597"/>
    </source>
</evidence>
<dbReference type="InterPro" id="IPR000032">
    <property type="entry name" value="HPr-like"/>
</dbReference>
<dbReference type="STRING" id="1333845.SAMN04487895_11794"/>
<dbReference type="InterPro" id="IPR003188">
    <property type="entry name" value="PTS_IIA_lac/cel"/>
</dbReference>
<dbReference type="GO" id="GO:0005737">
    <property type="term" value="C:cytoplasm"/>
    <property type="evidence" value="ECO:0007669"/>
    <property type="project" value="UniProtKB-SubCell"/>
</dbReference>
<feature type="domain" description="HPr" evidence="7">
    <location>
        <begin position="52"/>
        <end position="142"/>
    </location>
</feature>
<dbReference type="InterPro" id="IPR036542">
    <property type="entry name" value="PTS_IIA_lac/cel_sf"/>
</dbReference>
<keyword evidence="6" id="KW-0598">Phosphotransferase system</keyword>
<evidence type="ECO:0000313" key="8">
    <source>
        <dbReference type="EMBL" id="SEP02182.1"/>
    </source>
</evidence>
<dbReference type="GO" id="GO:0016740">
    <property type="term" value="F:transferase activity"/>
    <property type="evidence" value="ECO:0007669"/>
    <property type="project" value="UniProtKB-KW"/>
</dbReference>
<dbReference type="NCBIfam" id="TIGR01003">
    <property type="entry name" value="PTS_HPr_family"/>
    <property type="match status" value="1"/>
</dbReference>
<dbReference type="CDD" id="cd00367">
    <property type="entry name" value="PTS-HPr_like"/>
    <property type="match status" value="1"/>
</dbReference>
<dbReference type="Gene3D" id="3.30.1340.10">
    <property type="entry name" value="HPr-like"/>
    <property type="match status" value="1"/>
</dbReference>
<name>A0A1H8UG08_9BACL</name>
<evidence type="ECO:0000256" key="6">
    <source>
        <dbReference type="ARBA" id="ARBA00022683"/>
    </source>
</evidence>
<dbReference type="SUPFAM" id="SSF46973">
    <property type="entry name" value="Enzyme IIa from lactose specific PTS, IIa-lac"/>
    <property type="match status" value="1"/>
</dbReference>
<dbReference type="PANTHER" id="PTHR33705:SF2">
    <property type="entry name" value="PHOSPHOCARRIER PROTEIN NPR"/>
    <property type="match status" value="1"/>
</dbReference>
<dbReference type="SUPFAM" id="SSF55594">
    <property type="entry name" value="HPr-like"/>
    <property type="match status" value="1"/>
</dbReference>
<protein>
    <submittedName>
        <fullName evidence="8">Phosphotransferase system HPr (HPr) family</fullName>
    </submittedName>
</protein>
<keyword evidence="3" id="KW-0963">Cytoplasm</keyword>
<dbReference type="Pfam" id="PF02255">
    <property type="entry name" value="PTS_IIA"/>
    <property type="match status" value="1"/>
</dbReference>
<dbReference type="PRINTS" id="PR00107">
    <property type="entry name" value="PHOSPHOCPHPR"/>
</dbReference>
<dbReference type="GO" id="GO:0009401">
    <property type="term" value="P:phosphoenolpyruvate-dependent sugar phosphotransferase system"/>
    <property type="evidence" value="ECO:0007669"/>
    <property type="project" value="UniProtKB-KW"/>
</dbReference>
<comment type="subcellular location">
    <subcellularLocation>
        <location evidence="1">Cytoplasm</location>
    </subcellularLocation>
</comment>
<dbReference type="PROSITE" id="PS51350">
    <property type="entry name" value="PTS_HPR_DOM"/>
    <property type="match status" value="1"/>
</dbReference>
<organism evidence="8 9">
    <name type="scientific">Paenibacillus sophorae</name>
    <dbReference type="NCBI Taxonomy" id="1333845"/>
    <lineage>
        <taxon>Bacteria</taxon>
        <taxon>Bacillati</taxon>
        <taxon>Bacillota</taxon>
        <taxon>Bacilli</taxon>
        <taxon>Bacillales</taxon>
        <taxon>Paenibacillaceae</taxon>
        <taxon>Paenibacillus</taxon>
    </lineage>
</organism>
<dbReference type="InterPro" id="IPR050399">
    <property type="entry name" value="HPr"/>
</dbReference>
<evidence type="ECO:0000256" key="2">
    <source>
        <dbReference type="ARBA" id="ARBA00022448"/>
    </source>
</evidence>
<proteinExistence type="predicted"/>
<dbReference type="OrthoDB" id="9809047at2"/>
<keyword evidence="2" id="KW-0813">Transport</keyword>
<dbReference type="RefSeq" id="WP_090834596.1">
    <property type="nucleotide sequence ID" value="NZ_CP076607.1"/>
</dbReference>
<evidence type="ECO:0000259" key="7">
    <source>
        <dbReference type="PROSITE" id="PS51350"/>
    </source>
</evidence>
<dbReference type="Gene3D" id="1.20.58.80">
    <property type="entry name" value="Phosphotransferase system, lactose/cellobiose-type IIA subunit"/>
    <property type="match status" value="1"/>
</dbReference>
<gene>
    <name evidence="8" type="ORF">SAMN04487895_11794</name>
</gene>
<keyword evidence="4" id="KW-0762">Sugar transport</keyword>
<evidence type="ECO:0000256" key="1">
    <source>
        <dbReference type="ARBA" id="ARBA00004496"/>
    </source>
</evidence>
<dbReference type="InterPro" id="IPR035895">
    <property type="entry name" value="HPr-like_sf"/>
</dbReference>
<dbReference type="AlphaFoldDB" id="A0A1H8UG08"/>
<evidence type="ECO:0000256" key="5">
    <source>
        <dbReference type="ARBA" id="ARBA00022679"/>
    </source>
</evidence>
<sequence length="144" mass="16131">MGISILLIHTQDHLMNPITVKDSASEFVTLYEKISTLSRAQRIESKLGEGYVLTKTIVIQNPFGLHARPCTFFTEKAMNFSCTIHLTKGDARINAKSVLAVMSLELVKGNEVTLEVDGEREEEALEELGRLLTDIYDNEEEGYP</sequence>
<dbReference type="PANTHER" id="PTHR33705">
    <property type="entry name" value="PHOSPHOCARRIER PROTEIN HPR"/>
    <property type="match status" value="1"/>
</dbReference>
<evidence type="ECO:0000313" key="9">
    <source>
        <dbReference type="Proteomes" id="UP000198809"/>
    </source>
</evidence>
<keyword evidence="5 8" id="KW-0808">Transferase</keyword>
<dbReference type="EMBL" id="FODH01000017">
    <property type="protein sequence ID" value="SEP02182.1"/>
    <property type="molecule type" value="Genomic_DNA"/>
</dbReference>
<evidence type="ECO:0000256" key="3">
    <source>
        <dbReference type="ARBA" id="ARBA00022490"/>
    </source>
</evidence>
<reference evidence="8 9" key="1">
    <citation type="submission" date="2016-10" db="EMBL/GenBank/DDBJ databases">
        <authorList>
            <person name="de Groot N.N."/>
        </authorList>
    </citation>
    <scope>NUCLEOTIDE SEQUENCE [LARGE SCALE GENOMIC DNA]</scope>
    <source>
        <strain evidence="8 9">CGMCC 1.10238</strain>
    </source>
</reference>
<dbReference type="Proteomes" id="UP000198809">
    <property type="component" value="Unassembled WGS sequence"/>
</dbReference>
<accession>A0A1H8UG08</accession>
<dbReference type="Pfam" id="PF00381">
    <property type="entry name" value="PTS-HPr"/>
    <property type="match status" value="1"/>
</dbReference>